<dbReference type="EMBL" id="UINC01009807">
    <property type="protein sequence ID" value="SVA43886.1"/>
    <property type="molecule type" value="Genomic_DNA"/>
</dbReference>
<gene>
    <name evidence="1" type="ORF">METZ01_LOCUS96740</name>
</gene>
<name>A0A381VU99_9ZZZZ</name>
<protein>
    <submittedName>
        <fullName evidence="1">Uncharacterized protein</fullName>
    </submittedName>
</protein>
<sequence length="40" mass="4173">MGAVFFNHPWLEAGSPTAISLALEAANHERVVVHGVGGTE</sequence>
<reference evidence="1" key="1">
    <citation type="submission" date="2018-05" db="EMBL/GenBank/DDBJ databases">
        <authorList>
            <person name="Lanie J.A."/>
            <person name="Ng W.-L."/>
            <person name="Kazmierczak K.M."/>
            <person name="Andrzejewski T.M."/>
            <person name="Davidsen T.M."/>
            <person name="Wayne K.J."/>
            <person name="Tettelin H."/>
            <person name="Glass J.I."/>
            <person name="Rusch D."/>
            <person name="Podicherti R."/>
            <person name="Tsui H.-C.T."/>
            <person name="Winkler M.E."/>
        </authorList>
    </citation>
    <scope>NUCLEOTIDE SEQUENCE</scope>
</reference>
<organism evidence="1">
    <name type="scientific">marine metagenome</name>
    <dbReference type="NCBI Taxonomy" id="408172"/>
    <lineage>
        <taxon>unclassified sequences</taxon>
        <taxon>metagenomes</taxon>
        <taxon>ecological metagenomes</taxon>
    </lineage>
</organism>
<accession>A0A381VU99</accession>
<proteinExistence type="predicted"/>
<evidence type="ECO:0000313" key="1">
    <source>
        <dbReference type="EMBL" id="SVA43886.1"/>
    </source>
</evidence>
<dbReference type="AlphaFoldDB" id="A0A381VU99"/>